<reference evidence="2" key="1">
    <citation type="submission" date="2018-05" db="EMBL/GenBank/DDBJ databases">
        <authorList>
            <person name="Feng T."/>
        </authorList>
    </citation>
    <scope>NUCLEOTIDE SEQUENCE [LARGE SCALE GENOMIC DNA]</scope>
    <source>
        <strain evidence="2">S27</strain>
    </source>
</reference>
<keyword evidence="2" id="KW-1185">Reference proteome</keyword>
<name>A0A370N3X8_9BURK</name>
<gene>
    <name evidence="1" type="ORF">DLM46_24500</name>
</gene>
<evidence type="ECO:0000313" key="2">
    <source>
        <dbReference type="Proteomes" id="UP000254875"/>
    </source>
</evidence>
<dbReference type="EMBL" id="QHKS01000017">
    <property type="protein sequence ID" value="RDK00158.1"/>
    <property type="molecule type" value="Genomic_DNA"/>
</dbReference>
<organism evidence="1 2">
    <name type="scientific">Paraburkholderia lacunae</name>
    <dbReference type="NCBI Taxonomy" id="2211104"/>
    <lineage>
        <taxon>Bacteria</taxon>
        <taxon>Pseudomonadati</taxon>
        <taxon>Pseudomonadota</taxon>
        <taxon>Betaproteobacteria</taxon>
        <taxon>Burkholderiales</taxon>
        <taxon>Burkholderiaceae</taxon>
        <taxon>Paraburkholderia</taxon>
    </lineage>
</organism>
<dbReference type="OrthoDB" id="8587058at2"/>
<sequence>MIFGENRCRVKIENTARNVAMLCRITLNLLKRDTNTSAELKIRRLEGVEAAQALAGHTTAQMTAHYTKAREVERVAPVSLQRVGAGKLDTGT</sequence>
<comment type="caution">
    <text evidence="1">The sequence shown here is derived from an EMBL/GenBank/DDBJ whole genome shotgun (WGS) entry which is preliminary data.</text>
</comment>
<accession>A0A370N3X8</accession>
<dbReference type="AlphaFoldDB" id="A0A370N3X8"/>
<protein>
    <submittedName>
        <fullName evidence="1">Uncharacterized protein</fullName>
    </submittedName>
</protein>
<dbReference type="RefSeq" id="WP_133300371.1">
    <property type="nucleotide sequence ID" value="NZ_QHKS01000017.1"/>
</dbReference>
<dbReference type="Proteomes" id="UP000254875">
    <property type="component" value="Unassembled WGS sequence"/>
</dbReference>
<proteinExistence type="predicted"/>
<evidence type="ECO:0000313" key="1">
    <source>
        <dbReference type="EMBL" id="RDK00158.1"/>
    </source>
</evidence>